<accession>B6HVL8</accession>
<reference evidence="1 2" key="1">
    <citation type="journal article" date="2008" name="Nat. Biotechnol.">
        <title>Genome sequencing and analysis of the filamentous fungus Penicillium chrysogenum.</title>
        <authorList>
            <person name="van den Berg M.A."/>
            <person name="Albang R."/>
            <person name="Albermann K."/>
            <person name="Badger J.H."/>
            <person name="Daran J.-M."/>
            <person name="Driessen A.J.M."/>
            <person name="Garcia-Estrada C."/>
            <person name="Fedorova N.D."/>
            <person name="Harris D.M."/>
            <person name="Heijne W.H.M."/>
            <person name="Joardar V.S."/>
            <person name="Kiel J.A.K.W."/>
            <person name="Kovalchuk A."/>
            <person name="Martin J.F."/>
            <person name="Nierman W.C."/>
            <person name="Nijland J.G."/>
            <person name="Pronk J.T."/>
            <person name="Roubos J.A."/>
            <person name="van der Klei I.J."/>
            <person name="van Peij N.N.M.E."/>
            <person name="Veenhuis M."/>
            <person name="von Doehren H."/>
            <person name="Wagner C."/>
            <person name="Wortman J.R."/>
            <person name="Bovenberg R.A.L."/>
        </authorList>
    </citation>
    <scope>NUCLEOTIDE SEQUENCE [LARGE SCALE GENOMIC DNA]</scope>
    <source>
        <strain evidence="2">ATCC 28089 / DSM 1075 / NRRL 1951 / Wisconsin 54-1255</strain>
    </source>
</reference>
<gene>
    <name evidence="1" type="ORF">Pc22g14990</name>
    <name evidence="1" type="ORF">PCH_Pc22g14990</name>
</gene>
<organism evidence="1 2">
    <name type="scientific">Penicillium rubens (strain ATCC 28089 / DSM 1075 / NRRL 1951 / Wisconsin 54-1255)</name>
    <name type="common">Penicillium chrysogenum</name>
    <dbReference type="NCBI Taxonomy" id="500485"/>
    <lineage>
        <taxon>Eukaryota</taxon>
        <taxon>Fungi</taxon>
        <taxon>Dikarya</taxon>
        <taxon>Ascomycota</taxon>
        <taxon>Pezizomycotina</taxon>
        <taxon>Eurotiomycetes</taxon>
        <taxon>Eurotiomycetidae</taxon>
        <taxon>Eurotiales</taxon>
        <taxon>Aspergillaceae</taxon>
        <taxon>Penicillium</taxon>
        <taxon>Penicillium chrysogenum species complex</taxon>
    </lineage>
</organism>
<keyword evidence="2" id="KW-1185">Reference proteome</keyword>
<protein>
    <submittedName>
        <fullName evidence="1">Uncharacterized protein</fullName>
    </submittedName>
</protein>
<dbReference type="VEuPathDB" id="FungiDB:PCH_Pc22g14990"/>
<dbReference type="HOGENOM" id="CLU_2250966_0_0_1"/>
<dbReference type="AlphaFoldDB" id="B6HVL8"/>
<dbReference type="EMBL" id="AM920437">
    <property type="protein sequence ID" value="CAP98787.1"/>
    <property type="molecule type" value="Genomic_DNA"/>
</dbReference>
<evidence type="ECO:0000313" key="1">
    <source>
        <dbReference type="EMBL" id="CAP98787.1"/>
    </source>
</evidence>
<name>B6HVL8_PENRW</name>
<evidence type="ECO:0000313" key="2">
    <source>
        <dbReference type="Proteomes" id="UP000000724"/>
    </source>
</evidence>
<dbReference type="Proteomes" id="UP000000724">
    <property type="component" value="Contig Pc00c22"/>
</dbReference>
<sequence length="104" mass="11580">MPIISYTRLSTSFPPSIHMVAVSPMKLEIHVHALLKLRSLDKNEINRQRSKGRPSSSVVFLCRLAYADHLPSQLCLLFPQQSMLFGASYRALCHPKIMGGSAVS</sequence>
<proteinExistence type="predicted"/>